<organism evidence="2">
    <name type="scientific">Ignisphaera aggregans</name>
    <dbReference type="NCBI Taxonomy" id="334771"/>
    <lineage>
        <taxon>Archaea</taxon>
        <taxon>Thermoproteota</taxon>
        <taxon>Thermoprotei</taxon>
        <taxon>Desulfurococcales</taxon>
        <taxon>Desulfurococcaceae</taxon>
        <taxon>Ignisphaera</taxon>
    </lineage>
</organism>
<comment type="caution">
    <text evidence="2">The sequence shown here is derived from an EMBL/GenBank/DDBJ whole genome shotgun (WGS) entry which is preliminary data.</text>
</comment>
<evidence type="ECO:0000313" key="1">
    <source>
        <dbReference type="EMBL" id="HFQ78898.1"/>
    </source>
</evidence>
<gene>
    <name evidence="1" type="ORF">ENT99_04240</name>
    <name evidence="2" type="ORF">ENU64_02700</name>
</gene>
<protein>
    <submittedName>
        <fullName evidence="2">Uncharacterized protein</fullName>
    </submittedName>
</protein>
<sequence>MGIRWIDIIEKIYREIDDIVINCSSCSPSSRCVEELTQSLPIGIRVLGECCACVFETVLETIPTIDRLYTHLDTGDSVAIYALDDIIVEISQTSVMLIPTTLLTSYLDLIDESGYRDAEVVRNWLKSRVEH</sequence>
<dbReference type="EMBL" id="DTAU01000086">
    <property type="protein sequence ID" value="HFQ78898.1"/>
    <property type="molecule type" value="Genomic_DNA"/>
</dbReference>
<name>A0A7J3MXQ5_9CREN</name>
<evidence type="ECO:0000313" key="2">
    <source>
        <dbReference type="EMBL" id="HGT98324.1"/>
    </source>
</evidence>
<accession>A0A7J3MXQ5</accession>
<reference evidence="2" key="1">
    <citation type="journal article" date="2020" name="mSystems">
        <title>Genome- and Community-Level Interaction Insights into Carbon Utilization and Element Cycling Functions of Hydrothermarchaeota in Hydrothermal Sediment.</title>
        <authorList>
            <person name="Zhou Z."/>
            <person name="Liu Y."/>
            <person name="Xu W."/>
            <person name="Pan J."/>
            <person name="Luo Z.H."/>
            <person name="Li M."/>
        </authorList>
    </citation>
    <scope>NUCLEOTIDE SEQUENCE [LARGE SCALE GENOMIC DNA]</scope>
    <source>
        <strain evidence="1">SpSt-629</strain>
        <strain evidence="2">SpSt-688</strain>
    </source>
</reference>
<proteinExistence type="predicted"/>
<dbReference type="EMBL" id="DTDH01000078">
    <property type="protein sequence ID" value="HGT98324.1"/>
    <property type="molecule type" value="Genomic_DNA"/>
</dbReference>
<dbReference type="AlphaFoldDB" id="A0A7J3MXQ5"/>